<protein>
    <submittedName>
        <fullName evidence="1">Uncharacterized protein</fullName>
    </submittedName>
</protein>
<comment type="caution">
    <text evidence="1">The sequence shown here is derived from an EMBL/GenBank/DDBJ whole genome shotgun (WGS) entry which is preliminary data.</text>
</comment>
<name>A0AAE2W2P2_RHOHA</name>
<sequence length="181" mass="18259">MGETTVSTRVTAGAGTAALCAGVILGATGCADSGRSAADAAPVACPTGTVEFVSARPGVAESMVPDTPLFAEVCRYEKGGGEAAPSSPRPASAGRLEGTELDALVDALNAAGPTDPRRCGVPAASDATTIVWTTFRYASGPPVQVRWSGPCNQSSNGTKLADGLAREIPPYWTNPVPLQVN</sequence>
<dbReference type="Proteomes" id="UP000706122">
    <property type="component" value="Unassembled WGS sequence"/>
</dbReference>
<evidence type="ECO:0000313" key="2">
    <source>
        <dbReference type="Proteomes" id="UP000706122"/>
    </source>
</evidence>
<organism evidence="1 2">
    <name type="scientific">Rhodococcus hoagii</name>
    <name type="common">Corynebacterium equii</name>
    <dbReference type="NCBI Taxonomy" id="43767"/>
    <lineage>
        <taxon>Bacteria</taxon>
        <taxon>Bacillati</taxon>
        <taxon>Actinomycetota</taxon>
        <taxon>Actinomycetes</taxon>
        <taxon>Mycobacteriales</taxon>
        <taxon>Nocardiaceae</taxon>
        <taxon>Prescottella</taxon>
    </lineage>
</organism>
<dbReference type="EMBL" id="WUYC01000001">
    <property type="protein sequence ID" value="MBM4712642.1"/>
    <property type="molecule type" value="Genomic_DNA"/>
</dbReference>
<gene>
    <name evidence="1" type="ORF">GS551_00265</name>
</gene>
<reference evidence="1" key="1">
    <citation type="submission" date="2019-11" db="EMBL/GenBank/DDBJ databases">
        <title>Spread of Macrolides and rifampicin resistant Rhodococcus equi in clinical isolates in the USA.</title>
        <authorList>
            <person name="Alvarez-Narvaez S."/>
            <person name="Huber L."/>
            <person name="Cohen N.D."/>
            <person name="Slovis N."/>
            <person name="Greiter M."/>
            <person name="Giguere S."/>
            <person name="Hart K."/>
        </authorList>
    </citation>
    <scope>NUCLEOTIDE SEQUENCE</scope>
    <source>
        <strain evidence="1">Lh_5</strain>
    </source>
</reference>
<proteinExistence type="predicted"/>
<accession>A0AAE2W2P2</accession>
<dbReference type="AlphaFoldDB" id="A0AAE2W2P2"/>
<evidence type="ECO:0000313" key="1">
    <source>
        <dbReference type="EMBL" id="MBM4712642.1"/>
    </source>
</evidence>